<proteinExistence type="predicted"/>
<organism evidence="2 3">
    <name type="scientific">Phaeosphaeria nodorum (strain SN15 / ATCC MYA-4574 / FGSC 10173)</name>
    <name type="common">Glume blotch fungus</name>
    <name type="synonym">Parastagonospora nodorum</name>
    <dbReference type="NCBI Taxonomy" id="321614"/>
    <lineage>
        <taxon>Eukaryota</taxon>
        <taxon>Fungi</taxon>
        <taxon>Dikarya</taxon>
        <taxon>Ascomycota</taxon>
        <taxon>Pezizomycotina</taxon>
        <taxon>Dothideomycetes</taxon>
        <taxon>Pleosporomycetidae</taxon>
        <taxon>Pleosporales</taxon>
        <taxon>Pleosporineae</taxon>
        <taxon>Phaeosphaeriaceae</taxon>
        <taxon>Parastagonospora</taxon>
    </lineage>
</organism>
<name>A0A7U2FF44_PHANO</name>
<feature type="non-terminal residue" evidence="2">
    <location>
        <position position="1"/>
    </location>
</feature>
<protein>
    <submittedName>
        <fullName evidence="2">Uncharacterized protein</fullName>
    </submittedName>
</protein>
<evidence type="ECO:0000313" key="2">
    <source>
        <dbReference type="EMBL" id="QRD04097.1"/>
    </source>
</evidence>
<accession>A0A7U2FF44</accession>
<evidence type="ECO:0000313" key="3">
    <source>
        <dbReference type="Proteomes" id="UP000663193"/>
    </source>
</evidence>
<gene>
    <name evidence="2" type="ORF">JI435_128360</name>
</gene>
<feature type="compositionally biased region" description="Basic and acidic residues" evidence="1">
    <location>
        <begin position="36"/>
        <end position="51"/>
    </location>
</feature>
<dbReference type="AlphaFoldDB" id="A0A7U2FF44"/>
<dbReference type="VEuPathDB" id="FungiDB:JI435_128360"/>
<sequence length="79" mass="9326">TTHFKRSFHRNQQNFNMAVVIKPTENRAVMAKPPPKKLDADAGERVRKEEQTQWSVRDPFSSITFIRNLGKRWKNMAKQ</sequence>
<evidence type="ECO:0000256" key="1">
    <source>
        <dbReference type="SAM" id="MobiDB-lite"/>
    </source>
</evidence>
<keyword evidence="3" id="KW-1185">Reference proteome</keyword>
<dbReference type="OrthoDB" id="10545847at2759"/>
<dbReference type="EMBL" id="CP069038">
    <property type="protein sequence ID" value="QRD04097.1"/>
    <property type="molecule type" value="Genomic_DNA"/>
</dbReference>
<reference evidence="3" key="1">
    <citation type="journal article" date="2021" name="BMC Genomics">
        <title>Chromosome-level genome assembly and manually-curated proteome of model necrotroph Parastagonospora nodorum Sn15 reveals a genome-wide trove of candidate effector homologs, and redundancy of virulence-related functions within an accessory chromosome.</title>
        <authorList>
            <person name="Bertazzoni S."/>
            <person name="Jones D.A.B."/>
            <person name="Phan H.T."/>
            <person name="Tan K.-C."/>
            <person name="Hane J.K."/>
        </authorList>
    </citation>
    <scope>NUCLEOTIDE SEQUENCE [LARGE SCALE GENOMIC DNA]</scope>
    <source>
        <strain evidence="3">SN15 / ATCC MYA-4574 / FGSC 10173)</strain>
    </source>
</reference>
<dbReference type="Proteomes" id="UP000663193">
    <property type="component" value="Chromosome 16"/>
</dbReference>
<feature type="region of interest" description="Disordered" evidence="1">
    <location>
        <begin position="30"/>
        <end position="53"/>
    </location>
</feature>